<evidence type="ECO:0000313" key="14">
    <source>
        <dbReference type="Proteomes" id="UP000760480"/>
    </source>
</evidence>
<dbReference type="Proteomes" id="UP000760480">
    <property type="component" value="Unassembled WGS sequence"/>
</dbReference>
<keyword evidence="4 10" id="KW-0812">Transmembrane</keyword>
<keyword evidence="14" id="KW-1185">Reference proteome</keyword>
<keyword evidence="8 10" id="KW-0472">Membrane</keyword>
<evidence type="ECO:0000256" key="2">
    <source>
        <dbReference type="ARBA" id="ARBA00008873"/>
    </source>
</evidence>
<dbReference type="InterPro" id="IPR027470">
    <property type="entry name" value="Cation_efflux_CTD"/>
</dbReference>
<feature type="region of interest" description="Disordered" evidence="9">
    <location>
        <begin position="306"/>
        <end position="325"/>
    </location>
</feature>
<evidence type="ECO:0000313" key="13">
    <source>
        <dbReference type="EMBL" id="NMQ18746.1"/>
    </source>
</evidence>
<dbReference type="RefSeq" id="WP_169248007.1">
    <property type="nucleotide sequence ID" value="NZ_SPMZ01000016.1"/>
</dbReference>
<feature type="transmembrane region" description="Helical" evidence="10">
    <location>
        <begin position="55"/>
        <end position="72"/>
    </location>
</feature>
<dbReference type="InterPro" id="IPR036837">
    <property type="entry name" value="Cation_efflux_CTD_sf"/>
</dbReference>
<keyword evidence="5" id="KW-0864">Zinc transport</keyword>
<reference evidence="13 14" key="1">
    <citation type="submission" date="2019-03" db="EMBL/GenBank/DDBJ databases">
        <title>Metabolic reconstructions from genomes of highly enriched 'Candidatus Accumulibacter' and 'Candidatus Competibacter' bioreactor populations.</title>
        <authorList>
            <person name="Annavajhala M.K."/>
            <person name="Welles L."/>
            <person name="Abbas B."/>
            <person name="Sorokin D."/>
            <person name="Park H."/>
            <person name="Van Loosdrecht M."/>
            <person name="Chandran K."/>
        </authorList>
    </citation>
    <scope>NUCLEOTIDE SEQUENCE [LARGE SCALE GENOMIC DNA]</scope>
    <source>
        <strain evidence="13 14">SBR_G</strain>
    </source>
</reference>
<feature type="transmembrane region" description="Helical" evidence="10">
    <location>
        <begin position="21"/>
        <end position="43"/>
    </location>
</feature>
<evidence type="ECO:0000259" key="11">
    <source>
        <dbReference type="Pfam" id="PF01545"/>
    </source>
</evidence>
<dbReference type="Pfam" id="PF01545">
    <property type="entry name" value="Cation_efflux"/>
    <property type="match status" value="1"/>
</dbReference>
<evidence type="ECO:0000256" key="9">
    <source>
        <dbReference type="SAM" id="MobiDB-lite"/>
    </source>
</evidence>
<dbReference type="InterPro" id="IPR002524">
    <property type="entry name" value="Cation_efflux"/>
</dbReference>
<evidence type="ECO:0000256" key="8">
    <source>
        <dbReference type="ARBA" id="ARBA00023136"/>
    </source>
</evidence>
<accession>A0ABX1TH94</accession>
<keyword evidence="3" id="KW-0813">Transport</keyword>
<sequence>MHTQSHAHSHSHRHCETAGRMLWIAAAITLAYAGVEAGVGWWAGSLALVADAGHMVNDAGALTLAAAAAWLARRPVSTRHSYGFGRAEFLAALVNSGAMLALVTWLAISAMQRLRDPQAVVGEAVSLAAAVGLAINLLVAWLLSRGERNLNTRAALLHVLGDVLGSMAALLSGIVIALTGWTPIDPLLSLGIGALVLFSSLRLLREALHGLMEGTPLDLALEEVGQSLACLPGVISVHDLHIWSVAPEKVMLSAHLLVRDLRQWETVLDACLALLDERFGIHHVTLQPEPMARTVHWLDVRGGQAIATGGPGKSHHVSQPPANTG</sequence>
<dbReference type="EMBL" id="SPMZ01000016">
    <property type="protein sequence ID" value="NMQ18746.1"/>
    <property type="molecule type" value="Genomic_DNA"/>
</dbReference>
<dbReference type="Pfam" id="PF16916">
    <property type="entry name" value="ZT_dimer"/>
    <property type="match status" value="1"/>
</dbReference>
<keyword evidence="7" id="KW-0406">Ion transport</keyword>
<dbReference type="SUPFAM" id="SSF161111">
    <property type="entry name" value="Cation efflux protein transmembrane domain-like"/>
    <property type="match status" value="1"/>
</dbReference>
<proteinExistence type="inferred from homology"/>
<evidence type="ECO:0000256" key="5">
    <source>
        <dbReference type="ARBA" id="ARBA00022906"/>
    </source>
</evidence>
<evidence type="ECO:0000256" key="7">
    <source>
        <dbReference type="ARBA" id="ARBA00023065"/>
    </source>
</evidence>
<evidence type="ECO:0000256" key="6">
    <source>
        <dbReference type="ARBA" id="ARBA00022989"/>
    </source>
</evidence>
<feature type="transmembrane region" description="Helical" evidence="10">
    <location>
        <begin position="84"/>
        <end position="108"/>
    </location>
</feature>
<comment type="subcellular location">
    <subcellularLocation>
        <location evidence="1">Membrane</location>
        <topology evidence="1">Multi-pass membrane protein</topology>
    </subcellularLocation>
</comment>
<protein>
    <submittedName>
        <fullName evidence="13">Cation transporter</fullName>
    </submittedName>
</protein>
<dbReference type="Gene3D" id="1.20.1510.10">
    <property type="entry name" value="Cation efflux protein transmembrane domain"/>
    <property type="match status" value="1"/>
</dbReference>
<keyword evidence="5" id="KW-0862">Zinc</keyword>
<dbReference type="InterPro" id="IPR027469">
    <property type="entry name" value="Cation_efflux_TMD_sf"/>
</dbReference>
<dbReference type="InterPro" id="IPR058533">
    <property type="entry name" value="Cation_efflux_TM"/>
</dbReference>
<dbReference type="InterPro" id="IPR050681">
    <property type="entry name" value="CDF/SLC30A"/>
</dbReference>
<dbReference type="SUPFAM" id="SSF160240">
    <property type="entry name" value="Cation efflux protein cytoplasmic domain-like"/>
    <property type="match status" value="1"/>
</dbReference>
<evidence type="ECO:0000256" key="4">
    <source>
        <dbReference type="ARBA" id="ARBA00022692"/>
    </source>
</evidence>
<evidence type="ECO:0000256" key="10">
    <source>
        <dbReference type="SAM" id="Phobius"/>
    </source>
</evidence>
<keyword evidence="6 10" id="KW-1133">Transmembrane helix</keyword>
<dbReference type="NCBIfam" id="TIGR01297">
    <property type="entry name" value="CDF"/>
    <property type="match status" value="1"/>
</dbReference>
<comment type="caution">
    <text evidence="13">The sequence shown here is derived from an EMBL/GenBank/DDBJ whole genome shotgun (WGS) entry which is preliminary data.</text>
</comment>
<evidence type="ECO:0000259" key="12">
    <source>
        <dbReference type="Pfam" id="PF16916"/>
    </source>
</evidence>
<evidence type="ECO:0000256" key="1">
    <source>
        <dbReference type="ARBA" id="ARBA00004141"/>
    </source>
</evidence>
<organism evidence="13 14">
    <name type="scientific">Candidatus Competibacter phosphatis</name>
    <dbReference type="NCBI Taxonomy" id="221280"/>
    <lineage>
        <taxon>Bacteria</taxon>
        <taxon>Pseudomonadati</taxon>
        <taxon>Pseudomonadota</taxon>
        <taxon>Gammaproteobacteria</taxon>
        <taxon>Candidatus Competibacteraceae</taxon>
        <taxon>Candidatus Competibacter</taxon>
    </lineage>
</organism>
<comment type="similarity">
    <text evidence="2">Belongs to the cation diffusion facilitator (CDF) transporter (TC 2.A.4) family. SLC30A subfamily.</text>
</comment>
<feature type="domain" description="Cation efflux protein cytoplasmic" evidence="12">
    <location>
        <begin position="220"/>
        <end position="290"/>
    </location>
</feature>
<dbReference type="PANTHER" id="PTHR11562">
    <property type="entry name" value="CATION EFFLUX PROTEIN/ ZINC TRANSPORTER"/>
    <property type="match status" value="1"/>
</dbReference>
<gene>
    <name evidence="13" type="ORF">E4P82_05740</name>
</gene>
<feature type="transmembrane region" description="Helical" evidence="10">
    <location>
        <begin position="187"/>
        <end position="204"/>
    </location>
</feature>
<feature type="transmembrane region" description="Helical" evidence="10">
    <location>
        <begin position="155"/>
        <end position="181"/>
    </location>
</feature>
<name>A0ABX1TH94_9GAMM</name>
<feature type="domain" description="Cation efflux protein transmembrane" evidence="11">
    <location>
        <begin position="22"/>
        <end position="212"/>
    </location>
</feature>
<feature type="transmembrane region" description="Helical" evidence="10">
    <location>
        <begin position="120"/>
        <end position="143"/>
    </location>
</feature>
<dbReference type="PANTHER" id="PTHR11562:SF17">
    <property type="entry name" value="RE54080P-RELATED"/>
    <property type="match status" value="1"/>
</dbReference>
<evidence type="ECO:0000256" key="3">
    <source>
        <dbReference type="ARBA" id="ARBA00022448"/>
    </source>
</evidence>